<dbReference type="Pfam" id="PF23055">
    <property type="entry name" value="DUF7041"/>
    <property type="match status" value="1"/>
</dbReference>
<evidence type="ECO:0000313" key="3">
    <source>
        <dbReference type="Proteomes" id="UP000095300"/>
    </source>
</evidence>
<dbReference type="InterPro" id="IPR055469">
    <property type="entry name" value="DUF7041"/>
</dbReference>
<evidence type="ECO:0000313" key="2">
    <source>
        <dbReference type="EnsemblMetazoa" id="SCAU003242-PA"/>
    </source>
</evidence>
<sequence length="256" mass="29111">MATENENNALELSRVAVRVPPFWRQNPRLWFIQLESQFVTSGISSDETKFHTLVGSMESGILNHVSHIVENPSAVNKYEVLKKALLDEFMESEEKRLRQLLENVCIGDKKPSALLREMMELSCGKMSKELLKTLWIQRLPSTTRAILSVSDDGVDKLAIMADKVHDQSDASGVVNAVSTKDEDRLMVLERQVSELLSKIDAFSFRGGQHEKRNSTHRSRSNSRSRSTSSVCWYHYKFGRKAKKCRSPCSFNSTENN</sequence>
<keyword evidence="3" id="KW-1185">Reference proteome</keyword>
<dbReference type="PANTHER" id="PTHR33327:SF3">
    <property type="entry name" value="RNA-DIRECTED DNA POLYMERASE"/>
    <property type="match status" value="1"/>
</dbReference>
<name>A0A1I8NYN8_STOCA</name>
<dbReference type="PANTHER" id="PTHR33327">
    <property type="entry name" value="ENDONUCLEASE"/>
    <property type="match status" value="1"/>
</dbReference>
<dbReference type="AlphaFoldDB" id="A0A1I8NYN8"/>
<dbReference type="Proteomes" id="UP000095300">
    <property type="component" value="Unassembled WGS sequence"/>
</dbReference>
<dbReference type="OrthoDB" id="6932368at2759"/>
<proteinExistence type="predicted"/>
<feature type="domain" description="DUF7041" evidence="1">
    <location>
        <begin position="19"/>
        <end position="102"/>
    </location>
</feature>
<dbReference type="STRING" id="35570.A0A1I8NYN8"/>
<evidence type="ECO:0000259" key="1">
    <source>
        <dbReference type="Pfam" id="PF23055"/>
    </source>
</evidence>
<organism evidence="2 3">
    <name type="scientific">Stomoxys calcitrans</name>
    <name type="common">Stable fly</name>
    <name type="synonym">Conops calcitrans</name>
    <dbReference type="NCBI Taxonomy" id="35570"/>
    <lineage>
        <taxon>Eukaryota</taxon>
        <taxon>Metazoa</taxon>
        <taxon>Ecdysozoa</taxon>
        <taxon>Arthropoda</taxon>
        <taxon>Hexapoda</taxon>
        <taxon>Insecta</taxon>
        <taxon>Pterygota</taxon>
        <taxon>Neoptera</taxon>
        <taxon>Endopterygota</taxon>
        <taxon>Diptera</taxon>
        <taxon>Brachycera</taxon>
        <taxon>Muscomorpha</taxon>
        <taxon>Muscoidea</taxon>
        <taxon>Muscidae</taxon>
        <taxon>Stomoxys</taxon>
    </lineage>
</organism>
<accession>A0A1I8NYN8</accession>
<dbReference type="VEuPathDB" id="VectorBase:SCAU003242"/>
<reference evidence="2" key="1">
    <citation type="submission" date="2020-05" db="UniProtKB">
        <authorList>
            <consortium name="EnsemblMetazoa"/>
        </authorList>
    </citation>
    <scope>IDENTIFICATION</scope>
    <source>
        <strain evidence="2">USDA</strain>
    </source>
</reference>
<gene>
    <name evidence="2" type="primary">106082422</name>
</gene>
<protein>
    <recommendedName>
        <fullName evidence="1">DUF7041 domain-containing protein</fullName>
    </recommendedName>
</protein>
<dbReference type="EnsemblMetazoa" id="SCAU003242-RA">
    <property type="protein sequence ID" value="SCAU003242-PA"/>
    <property type="gene ID" value="SCAU003242"/>
</dbReference>